<dbReference type="Proteomes" id="UP001107558">
    <property type="component" value="Chromosome 1"/>
</dbReference>
<feature type="signal peptide" evidence="2">
    <location>
        <begin position="1"/>
        <end position="16"/>
    </location>
</feature>
<evidence type="ECO:0000256" key="2">
    <source>
        <dbReference type="SAM" id="SignalP"/>
    </source>
</evidence>
<evidence type="ECO:0000313" key="3">
    <source>
        <dbReference type="EMBL" id="KAG5680636.1"/>
    </source>
</evidence>
<keyword evidence="2" id="KW-0732">Signal</keyword>
<dbReference type="OrthoDB" id="10672775at2759"/>
<accession>A0A9J6CEX5</accession>
<feature type="chain" id="PRO_5039926530" evidence="2">
    <location>
        <begin position="17"/>
        <end position="887"/>
    </location>
</feature>
<evidence type="ECO:0000256" key="1">
    <source>
        <dbReference type="SAM" id="MobiDB-lite"/>
    </source>
</evidence>
<sequence>MKLLLCVFLTLKLVSAQCGQHFQYQWAPQEQNVQQSYPQYTQQENYYEQQQYDQQQNEDEPHLGSPLISPIGLKLSNPFGLFGVPGLRFNNLNMGRLGSLAFSNSILGAQNPNAEENNFANQQQVDYQVGLSPQQHQYPADYTQQQVDSQVGAAQENQGLHHHHWWFINDQNEQQLGSPQQYQQEYQQNYEQYQPQLQSNQYNYQAPPQYNYQQQQLPIVTPQHLQNDDVQATADERSPWWGGNNYKKIVIEKGNNYPAHHQVHHDYHHHDYHNSYYQPYYSKTFSKTYSKGYAQPEYHAHHKPTLSYGYSPSYGYSSLAASLPSSSSNNDVSSSNTEVTTKSEVAKTTTEKHKELKITTTYAPSTITAKTTKFMTTTQTSTTEESIDETSTTNQPATIRSTSEKSEKKEKPKSNSLLELFNVNSRKRRSVLPNSQFSIPNKRCINFGKSIFYDTLLGTSNPNINDDVSARSDQEVDESENHERYETTPALTKFKKSLFSTNKIQLNDNLPQESIFNSLPFNRVQLTGDLLNKVSLPSRTESLLNGNILGNSNSNSESNEPVNDGADSMQIASDDEVVSAVNIGATSFITNPLYDRDLPLNTFDDKLDSFKKPINRLQPQYLPPPVNSKPSSCNCNREHVDNLLSRIHTSYNKFNHEVRGIIDDFKSETNCGRSADDSFSSPSQKPEIDYNVLCRDAYSLNTNPDLALKCQNLYSSSNRDGINGIYYPPGSQRIETYQNPYKGQFLSYDDYVKMITNPNNRIDPTIVAATSSLDNDENSNTVKSFKAYVKEFKEPEPIVAVEQPEEKSTKPKQIPARRIKIISPEDTVAFLDRVSKPYLGMLNAGNEKLWDNGGIVGRFIGPLEDTYLEIVKQNEYEPQIQAIRVIT</sequence>
<evidence type="ECO:0000313" key="4">
    <source>
        <dbReference type="Proteomes" id="UP001107558"/>
    </source>
</evidence>
<reference evidence="3" key="1">
    <citation type="submission" date="2021-03" db="EMBL/GenBank/DDBJ databases">
        <title>Chromosome level genome of the anhydrobiotic midge Polypedilum vanderplanki.</title>
        <authorList>
            <person name="Yoshida Y."/>
            <person name="Kikawada T."/>
            <person name="Gusev O."/>
        </authorList>
    </citation>
    <scope>NUCLEOTIDE SEQUENCE</scope>
    <source>
        <strain evidence="3">NIAS01</strain>
        <tissue evidence="3">Whole body or cell culture</tissue>
    </source>
</reference>
<feature type="compositionally biased region" description="Low complexity" evidence="1">
    <location>
        <begin position="321"/>
        <end position="335"/>
    </location>
</feature>
<feature type="region of interest" description="Disordered" evidence="1">
    <location>
        <begin position="321"/>
        <end position="353"/>
    </location>
</feature>
<feature type="compositionally biased region" description="Low complexity" evidence="1">
    <location>
        <begin position="373"/>
        <end position="393"/>
    </location>
</feature>
<protein>
    <submittedName>
        <fullName evidence="3">Uncharacterized protein</fullName>
    </submittedName>
</protein>
<dbReference type="EMBL" id="JADBJN010000001">
    <property type="protein sequence ID" value="KAG5680636.1"/>
    <property type="molecule type" value="Genomic_DNA"/>
</dbReference>
<feature type="region of interest" description="Disordered" evidence="1">
    <location>
        <begin position="373"/>
        <end position="414"/>
    </location>
</feature>
<organism evidence="3 4">
    <name type="scientific">Polypedilum vanderplanki</name>
    <name type="common">Sleeping chironomid midge</name>
    <dbReference type="NCBI Taxonomy" id="319348"/>
    <lineage>
        <taxon>Eukaryota</taxon>
        <taxon>Metazoa</taxon>
        <taxon>Ecdysozoa</taxon>
        <taxon>Arthropoda</taxon>
        <taxon>Hexapoda</taxon>
        <taxon>Insecta</taxon>
        <taxon>Pterygota</taxon>
        <taxon>Neoptera</taxon>
        <taxon>Endopterygota</taxon>
        <taxon>Diptera</taxon>
        <taxon>Nematocera</taxon>
        <taxon>Chironomoidea</taxon>
        <taxon>Chironomidae</taxon>
        <taxon>Chironominae</taxon>
        <taxon>Polypedilum</taxon>
        <taxon>Polypedilum</taxon>
    </lineage>
</organism>
<feature type="compositionally biased region" description="Polar residues" evidence="1">
    <location>
        <begin position="336"/>
        <end position="348"/>
    </location>
</feature>
<name>A0A9J6CEX5_POLVA</name>
<proteinExistence type="predicted"/>
<gene>
    <name evidence="3" type="ORF">PVAND_010130</name>
</gene>
<dbReference type="AlphaFoldDB" id="A0A9J6CEX5"/>
<keyword evidence="4" id="KW-1185">Reference proteome</keyword>
<feature type="compositionally biased region" description="Basic and acidic residues" evidence="1">
    <location>
        <begin position="402"/>
        <end position="413"/>
    </location>
</feature>
<comment type="caution">
    <text evidence="3">The sequence shown here is derived from an EMBL/GenBank/DDBJ whole genome shotgun (WGS) entry which is preliminary data.</text>
</comment>